<evidence type="ECO:0008006" key="5">
    <source>
        <dbReference type="Google" id="ProtNLM"/>
    </source>
</evidence>
<dbReference type="EMBL" id="CAWUHB010000018">
    <property type="protein sequence ID" value="CAK7219631.1"/>
    <property type="molecule type" value="Genomic_DNA"/>
</dbReference>
<feature type="region of interest" description="Disordered" evidence="2">
    <location>
        <begin position="174"/>
        <end position="229"/>
    </location>
</feature>
<feature type="region of interest" description="Disordered" evidence="2">
    <location>
        <begin position="384"/>
        <end position="524"/>
    </location>
</feature>
<feature type="compositionally biased region" description="Acidic residues" evidence="2">
    <location>
        <begin position="610"/>
        <end position="621"/>
    </location>
</feature>
<feature type="compositionally biased region" description="Low complexity" evidence="2">
    <location>
        <begin position="627"/>
        <end position="643"/>
    </location>
</feature>
<feature type="region of interest" description="Disordered" evidence="2">
    <location>
        <begin position="538"/>
        <end position="562"/>
    </location>
</feature>
<feature type="compositionally biased region" description="Acidic residues" evidence="2">
    <location>
        <begin position="445"/>
        <end position="454"/>
    </location>
</feature>
<evidence type="ECO:0000313" key="3">
    <source>
        <dbReference type="EMBL" id="CAK7219631.1"/>
    </source>
</evidence>
<evidence type="ECO:0000256" key="2">
    <source>
        <dbReference type="SAM" id="MobiDB-lite"/>
    </source>
</evidence>
<feature type="compositionally biased region" description="Low complexity" evidence="2">
    <location>
        <begin position="321"/>
        <end position="330"/>
    </location>
</feature>
<gene>
    <name evidence="3" type="ORF">SCUCBS95973_003881</name>
</gene>
<feature type="compositionally biased region" description="Low complexity" evidence="2">
    <location>
        <begin position="469"/>
        <end position="491"/>
    </location>
</feature>
<keyword evidence="1" id="KW-0175">Coiled coil</keyword>
<feature type="compositionally biased region" description="Basic and acidic residues" evidence="2">
    <location>
        <begin position="423"/>
        <end position="435"/>
    </location>
</feature>
<name>A0ABP0BJJ6_9PEZI</name>
<feature type="compositionally biased region" description="Low complexity" evidence="2">
    <location>
        <begin position="174"/>
        <end position="190"/>
    </location>
</feature>
<dbReference type="Proteomes" id="UP001642405">
    <property type="component" value="Unassembled WGS sequence"/>
</dbReference>
<proteinExistence type="predicted"/>
<feature type="region of interest" description="Disordered" evidence="2">
    <location>
        <begin position="582"/>
        <end position="643"/>
    </location>
</feature>
<sequence>MDIDKRSATSHELGLRYLEARHQEGLVVKDDDIRRHRVQMVLLQEENSRLKDQVLALNGRVGSLTTQYDDAQIQLDGLSHKCREQDGQLRSQAREHASLRTELLSLSSATTDSTKVLTEKLALSREVAMLKPEIEHLRSQLTHQKDVLSEKLALERQLNALEVELANEKRAAQRAADASAQRQQAASDNSAAEDELRQQVQDLEKKLASEKRARERTQKEMEDARSADAEKIAKAVAEEKREGQRAKKALETELAEARGQIDVFELRVGDLKSKLREVREELKSARAELEHAAAAHSQGGKVARSTVVTTKDGLQKTKQSAATAKTQLLTKAKRKHAVDEPSGPELMLQTPGIGNEGRTKRPLKKRGFDATMAVQKSTFSITPFLNKTTNPMDDSAADATVAGPAAAEKPKVSATDQSAADKSAADKSIAERSESVVKSMTESTIPEDESELPEDSIMGRRVSTSATLSSVDISESSSLGTAIKAKAADAAGIKRRGRPPKDKVLVDAPISKKNMKVQPTTAEGGLDAADADLFKKTTVDPAKPAETVVEEPVADEQENRPIAAAKPAVTMKVKKTVAAATSTGAKFAAEAEPKKKKRKILGAGSKTVFDEDDEDDEDGMDREDGALARPAKPMASAAAPAGGAAAKRAVKTLGAGRTTAAGAGKRTMLGGMRNAFGGGGFSPLKRDRRGVNASFLA</sequence>
<feature type="coiled-coil region" evidence="1">
    <location>
        <begin position="33"/>
        <end position="60"/>
    </location>
</feature>
<feature type="compositionally biased region" description="Low complexity" evidence="2">
    <location>
        <begin position="397"/>
        <end position="422"/>
    </location>
</feature>
<evidence type="ECO:0000313" key="4">
    <source>
        <dbReference type="Proteomes" id="UP001642405"/>
    </source>
</evidence>
<comment type="caution">
    <text evidence="3">The sequence shown here is derived from an EMBL/GenBank/DDBJ whole genome shotgun (WGS) entry which is preliminary data.</text>
</comment>
<keyword evidence="4" id="KW-1185">Reference proteome</keyword>
<organism evidence="3 4">
    <name type="scientific">Sporothrix curviconia</name>
    <dbReference type="NCBI Taxonomy" id="1260050"/>
    <lineage>
        <taxon>Eukaryota</taxon>
        <taxon>Fungi</taxon>
        <taxon>Dikarya</taxon>
        <taxon>Ascomycota</taxon>
        <taxon>Pezizomycotina</taxon>
        <taxon>Sordariomycetes</taxon>
        <taxon>Sordariomycetidae</taxon>
        <taxon>Ophiostomatales</taxon>
        <taxon>Ophiostomataceae</taxon>
        <taxon>Sporothrix</taxon>
    </lineage>
</organism>
<protein>
    <recommendedName>
        <fullName evidence="5">Viral a-type inclusion protein</fullName>
    </recommendedName>
</protein>
<reference evidence="3 4" key="1">
    <citation type="submission" date="2024-01" db="EMBL/GenBank/DDBJ databases">
        <authorList>
            <person name="Allen C."/>
            <person name="Tagirdzhanova G."/>
        </authorList>
    </citation>
    <scope>NUCLEOTIDE SEQUENCE [LARGE SCALE GENOMIC DNA]</scope>
</reference>
<evidence type="ECO:0000256" key="1">
    <source>
        <dbReference type="SAM" id="Coils"/>
    </source>
</evidence>
<feature type="region of interest" description="Disordered" evidence="2">
    <location>
        <begin position="290"/>
        <end position="366"/>
    </location>
</feature>
<accession>A0ABP0BJJ6</accession>
<feature type="compositionally biased region" description="Basic and acidic residues" evidence="2">
    <location>
        <begin position="194"/>
        <end position="229"/>
    </location>
</feature>